<protein>
    <submittedName>
        <fullName evidence="1">Uncharacterized protein</fullName>
    </submittedName>
</protein>
<evidence type="ECO:0000313" key="1">
    <source>
        <dbReference type="EMBL" id="KOF92384.1"/>
    </source>
</evidence>
<proteinExistence type="predicted"/>
<organism evidence="1">
    <name type="scientific">Octopus bimaculoides</name>
    <name type="common">California two-spotted octopus</name>
    <dbReference type="NCBI Taxonomy" id="37653"/>
    <lineage>
        <taxon>Eukaryota</taxon>
        <taxon>Metazoa</taxon>
        <taxon>Spiralia</taxon>
        <taxon>Lophotrochozoa</taxon>
        <taxon>Mollusca</taxon>
        <taxon>Cephalopoda</taxon>
        <taxon>Coleoidea</taxon>
        <taxon>Octopodiformes</taxon>
        <taxon>Octopoda</taxon>
        <taxon>Incirrata</taxon>
        <taxon>Octopodidae</taxon>
        <taxon>Octopus</taxon>
    </lineage>
</organism>
<reference evidence="1" key="1">
    <citation type="submission" date="2015-07" db="EMBL/GenBank/DDBJ databases">
        <title>MeaNS - Measles Nucleotide Surveillance Program.</title>
        <authorList>
            <person name="Tran T."/>
            <person name="Druce J."/>
        </authorList>
    </citation>
    <scope>NUCLEOTIDE SEQUENCE</scope>
    <source>
        <strain evidence="1">UCB-OBI-ISO-001</strain>
        <tissue evidence="1">Gonad</tissue>
    </source>
</reference>
<accession>A0A0L8HT58</accession>
<dbReference type="EMBL" id="KQ417347">
    <property type="protein sequence ID" value="KOF92384.1"/>
    <property type="molecule type" value="Genomic_DNA"/>
</dbReference>
<sequence>MLRKEELLTIQANHLTHTHNVCVYMYCLLSNKSHLAPASVWSLLITLLLKNLQKHIWFGRWRMLYLSYLPKILEIFKYMAFFYQ</sequence>
<name>A0A0L8HT58_OCTBM</name>
<dbReference type="AlphaFoldDB" id="A0A0L8HT58"/>
<gene>
    <name evidence="1" type="ORF">OCBIM_22006762mg</name>
</gene>